<feature type="domain" description="DUF3846" evidence="1">
    <location>
        <begin position="1"/>
        <end position="97"/>
    </location>
</feature>
<gene>
    <name evidence="2" type="ORF">IE37_00622</name>
</gene>
<sequence>MKAIRVDRSGLSEIDIANTLDALQAAVLGYIEVVTLVPGQAAMVVNEEGRLHQMPPNILASAIAGVKIMGPAIVVGVDDDEFTDVPAEVARHIMARFGG</sequence>
<dbReference type="EMBL" id="QGDI01000002">
    <property type="protein sequence ID" value="PWJ14637.1"/>
    <property type="molecule type" value="Genomic_DNA"/>
</dbReference>
<proteinExistence type="predicted"/>
<dbReference type="Pfam" id="PF12957">
    <property type="entry name" value="DUF3846"/>
    <property type="match status" value="1"/>
</dbReference>
<dbReference type="Proteomes" id="UP000245720">
    <property type="component" value="Unassembled WGS sequence"/>
</dbReference>
<evidence type="ECO:0000313" key="3">
    <source>
        <dbReference type="Proteomes" id="UP000245720"/>
    </source>
</evidence>
<evidence type="ECO:0000259" key="1">
    <source>
        <dbReference type="Pfam" id="PF12957"/>
    </source>
</evidence>
<reference evidence="2 3" key="1">
    <citation type="submission" date="2018-05" db="EMBL/GenBank/DDBJ databases">
        <title>The Hungate 1000. A catalogue of reference genomes from the rumen microbiome.</title>
        <authorList>
            <person name="Kelly W."/>
        </authorList>
    </citation>
    <scope>NUCLEOTIDE SEQUENCE [LARGE SCALE GENOMIC DNA]</scope>
    <source>
        <strain evidence="2 3">SAb67</strain>
    </source>
</reference>
<dbReference type="RefSeq" id="WP_109725511.1">
    <property type="nucleotide sequence ID" value="NZ_QGDI01000002.1"/>
</dbReference>
<dbReference type="InterPro" id="IPR024559">
    <property type="entry name" value="DUF3846"/>
</dbReference>
<evidence type="ECO:0000313" key="2">
    <source>
        <dbReference type="EMBL" id="PWJ14637.1"/>
    </source>
</evidence>
<organism evidence="2 3">
    <name type="scientific">Ruminococcus flavefaciens</name>
    <dbReference type="NCBI Taxonomy" id="1265"/>
    <lineage>
        <taxon>Bacteria</taxon>
        <taxon>Bacillati</taxon>
        <taxon>Bacillota</taxon>
        <taxon>Clostridia</taxon>
        <taxon>Eubacteriales</taxon>
        <taxon>Oscillospiraceae</taxon>
        <taxon>Ruminococcus</taxon>
    </lineage>
</organism>
<dbReference type="OrthoDB" id="9813511at2"/>
<accession>A0A315Y2D5</accession>
<dbReference type="AlphaFoldDB" id="A0A315Y2D5"/>
<name>A0A315Y2D5_RUMFL</name>
<comment type="caution">
    <text evidence="2">The sequence shown here is derived from an EMBL/GenBank/DDBJ whole genome shotgun (WGS) entry which is preliminary data.</text>
</comment>
<protein>
    <submittedName>
        <fullName evidence="2">Uncharacterized protein DUF3846</fullName>
    </submittedName>
</protein>